<comment type="caution">
    <text evidence="2">The sequence shown here is derived from an EMBL/GenBank/DDBJ whole genome shotgun (WGS) entry which is preliminary data.</text>
</comment>
<dbReference type="AlphaFoldDB" id="A0A2U1MDM7"/>
<gene>
    <name evidence="2" type="ORF">CTI12_AA392500</name>
</gene>
<dbReference type="STRING" id="35608.A0A2U1MDM7"/>
<dbReference type="InterPro" id="IPR045177">
    <property type="entry name" value="FDM1-5/IDN2"/>
</dbReference>
<dbReference type="EMBL" id="PKPP01005646">
    <property type="protein sequence ID" value="PWA59348.1"/>
    <property type="molecule type" value="Genomic_DNA"/>
</dbReference>
<feature type="domain" description="Factor of DNA methylation 1-5/IDN2" evidence="1">
    <location>
        <begin position="46"/>
        <end position="101"/>
    </location>
</feature>
<dbReference type="InterPro" id="IPR005379">
    <property type="entry name" value="FDM1-5/IDN2_XH"/>
</dbReference>
<name>A0A2U1MDM7_ARTAN</name>
<reference evidence="2 3" key="1">
    <citation type="journal article" date="2018" name="Mol. Plant">
        <title>The genome of Artemisia annua provides insight into the evolution of Asteraceae family and artemisinin biosynthesis.</title>
        <authorList>
            <person name="Shen Q."/>
            <person name="Zhang L."/>
            <person name="Liao Z."/>
            <person name="Wang S."/>
            <person name="Yan T."/>
            <person name="Shi P."/>
            <person name="Liu M."/>
            <person name="Fu X."/>
            <person name="Pan Q."/>
            <person name="Wang Y."/>
            <person name="Lv Z."/>
            <person name="Lu X."/>
            <person name="Zhang F."/>
            <person name="Jiang W."/>
            <person name="Ma Y."/>
            <person name="Chen M."/>
            <person name="Hao X."/>
            <person name="Li L."/>
            <person name="Tang Y."/>
            <person name="Lv G."/>
            <person name="Zhou Y."/>
            <person name="Sun X."/>
            <person name="Brodelius P.E."/>
            <person name="Rose J.K.C."/>
            <person name="Tang K."/>
        </authorList>
    </citation>
    <scope>NUCLEOTIDE SEQUENCE [LARGE SCALE GENOMIC DNA]</scope>
    <source>
        <strain evidence="3">cv. Huhao1</strain>
        <tissue evidence="2">Leaf</tissue>
    </source>
</reference>
<evidence type="ECO:0000259" key="1">
    <source>
        <dbReference type="Pfam" id="PF03469"/>
    </source>
</evidence>
<proteinExistence type="predicted"/>
<organism evidence="2 3">
    <name type="scientific">Artemisia annua</name>
    <name type="common">Sweet wormwood</name>
    <dbReference type="NCBI Taxonomy" id="35608"/>
    <lineage>
        <taxon>Eukaryota</taxon>
        <taxon>Viridiplantae</taxon>
        <taxon>Streptophyta</taxon>
        <taxon>Embryophyta</taxon>
        <taxon>Tracheophyta</taxon>
        <taxon>Spermatophyta</taxon>
        <taxon>Magnoliopsida</taxon>
        <taxon>eudicotyledons</taxon>
        <taxon>Gunneridae</taxon>
        <taxon>Pentapetalae</taxon>
        <taxon>asterids</taxon>
        <taxon>campanulids</taxon>
        <taxon>Asterales</taxon>
        <taxon>Asteraceae</taxon>
        <taxon>Asteroideae</taxon>
        <taxon>Anthemideae</taxon>
        <taxon>Artemisiinae</taxon>
        <taxon>Artemisia</taxon>
    </lineage>
</organism>
<sequence length="122" mass="14077">MGNIEELNQTLLMKERQSNYELQEARKELIKCLQDMPHGCTNIGVKKMGEIDMKAFHDACKDKYDAEEAQIKASELCTIWQDKIKNPGWYPFKAVAVDGALKWSEWGDWGYILFQTDSLSNI</sequence>
<dbReference type="Pfam" id="PF03469">
    <property type="entry name" value="XH"/>
    <property type="match status" value="1"/>
</dbReference>
<dbReference type="GO" id="GO:0080188">
    <property type="term" value="P:gene silencing by siRNA-directed DNA methylation"/>
    <property type="evidence" value="ECO:0007669"/>
    <property type="project" value="InterPro"/>
</dbReference>
<dbReference type="OrthoDB" id="1892195at2759"/>
<evidence type="ECO:0000313" key="2">
    <source>
        <dbReference type="EMBL" id="PWA59348.1"/>
    </source>
</evidence>
<protein>
    <submittedName>
        <fullName evidence="2">XH/XS domain-containing protein</fullName>
    </submittedName>
</protein>
<keyword evidence="3" id="KW-1185">Reference proteome</keyword>
<dbReference type="PANTHER" id="PTHR21596:SF3">
    <property type="entry name" value="FACTOR OF DNA METHYLATION 1-RELATED"/>
    <property type="match status" value="1"/>
</dbReference>
<dbReference type="Proteomes" id="UP000245207">
    <property type="component" value="Unassembled WGS sequence"/>
</dbReference>
<dbReference type="PANTHER" id="PTHR21596">
    <property type="entry name" value="RIBONUCLEASE P SUBUNIT P38"/>
    <property type="match status" value="1"/>
</dbReference>
<accession>A0A2U1MDM7</accession>
<evidence type="ECO:0000313" key="3">
    <source>
        <dbReference type="Proteomes" id="UP000245207"/>
    </source>
</evidence>